<gene>
    <name evidence="2" type="ORF">GCM10009819_28750</name>
</gene>
<dbReference type="EMBL" id="BAAAPW010000005">
    <property type="protein sequence ID" value="GAA2041257.1"/>
    <property type="molecule type" value="Genomic_DNA"/>
</dbReference>
<dbReference type="InterPro" id="IPR004013">
    <property type="entry name" value="PHP_dom"/>
</dbReference>
<dbReference type="InterPro" id="IPR003141">
    <property type="entry name" value="Pol/His_phosphatase_N"/>
</dbReference>
<feature type="domain" description="Polymerase/histidinol phosphatase N-terminal" evidence="1">
    <location>
        <begin position="114"/>
        <end position="207"/>
    </location>
</feature>
<reference evidence="2 3" key="1">
    <citation type="journal article" date="2019" name="Int. J. Syst. Evol. Microbiol.">
        <title>The Global Catalogue of Microorganisms (GCM) 10K type strain sequencing project: providing services to taxonomists for standard genome sequencing and annotation.</title>
        <authorList>
            <consortium name="The Broad Institute Genomics Platform"/>
            <consortium name="The Broad Institute Genome Sequencing Center for Infectious Disease"/>
            <person name="Wu L."/>
            <person name="Ma J."/>
        </authorList>
    </citation>
    <scope>NUCLEOTIDE SEQUENCE [LARGE SCALE GENOMIC DNA]</scope>
    <source>
        <strain evidence="2 3">JCM 15672</strain>
    </source>
</reference>
<dbReference type="Pfam" id="PF02811">
    <property type="entry name" value="PHP"/>
    <property type="match status" value="1"/>
</dbReference>
<evidence type="ECO:0000313" key="2">
    <source>
        <dbReference type="EMBL" id="GAA2041257.1"/>
    </source>
</evidence>
<dbReference type="Gene3D" id="1.10.150.110">
    <property type="entry name" value="DNA polymerase beta, N-terminal domain-like"/>
    <property type="match status" value="1"/>
</dbReference>
<evidence type="ECO:0000259" key="1">
    <source>
        <dbReference type="SMART" id="SM00481"/>
    </source>
</evidence>
<dbReference type="NCBIfam" id="NF005928">
    <property type="entry name" value="PRK07945.1"/>
    <property type="match status" value="1"/>
</dbReference>
<accession>A0ABN2UR59</accession>
<proteinExistence type="predicted"/>
<evidence type="ECO:0000313" key="3">
    <source>
        <dbReference type="Proteomes" id="UP001501196"/>
    </source>
</evidence>
<dbReference type="SUPFAM" id="SSF89550">
    <property type="entry name" value="PHP domain-like"/>
    <property type="match status" value="1"/>
</dbReference>
<dbReference type="InterPro" id="IPR047967">
    <property type="entry name" value="PolX_PHP"/>
</dbReference>
<dbReference type="InterPro" id="IPR016195">
    <property type="entry name" value="Pol/histidinol_Pase-like"/>
</dbReference>
<dbReference type="SMART" id="SM00481">
    <property type="entry name" value="POLIIIAc"/>
    <property type="match status" value="1"/>
</dbReference>
<dbReference type="Gene3D" id="3.20.20.140">
    <property type="entry name" value="Metal-dependent hydrolases"/>
    <property type="match status" value="1"/>
</dbReference>
<dbReference type="InterPro" id="IPR010996">
    <property type="entry name" value="HHH_MUS81"/>
</dbReference>
<dbReference type="SUPFAM" id="SSF47802">
    <property type="entry name" value="DNA polymerase beta, N-terminal domain-like"/>
    <property type="match status" value="1"/>
</dbReference>
<dbReference type="PANTHER" id="PTHR36928">
    <property type="entry name" value="PHOSPHATASE YCDX-RELATED"/>
    <property type="match status" value="1"/>
</dbReference>
<dbReference type="PANTHER" id="PTHR36928:SF1">
    <property type="entry name" value="PHOSPHATASE YCDX-RELATED"/>
    <property type="match status" value="1"/>
</dbReference>
<organism evidence="2 3">
    <name type="scientific">Agromyces tropicus</name>
    <dbReference type="NCBI Taxonomy" id="555371"/>
    <lineage>
        <taxon>Bacteria</taxon>
        <taxon>Bacillati</taxon>
        <taxon>Actinomycetota</taxon>
        <taxon>Actinomycetes</taxon>
        <taxon>Micrococcales</taxon>
        <taxon>Microbacteriaceae</taxon>
        <taxon>Agromyces</taxon>
    </lineage>
</organism>
<keyword evidence="3" id="KW-1185">Reference proteome</keyword>
<sequence length="370" mass="39483">MRRRVRRVGGARQTGAMDPVSALEEIATLLEVQLASPFKAKAFRRAAGVIGPLSEEELRARAGDGRLKRTPGIGDSSLGVIVEALDGTVPSYLADLREKAGVETASGLRALLRGDLHAHSEWSDGTTSIAAMARAAASAGLEYFALTDHSPSLRVANGLSPERLESQLEIVGALNAGLGEGPGDADERDRGDLGVRILAGIEVDILEDGTLDQEPALLDRLDVVVASVHSKLRAPRDAMTERMLRAIRDPRMNVLGHCTGRLVQGSRGTRPQSEFDAEAVFAACAEHDVAVEVNSRPERQDPPDDLIRIALDAGCRFSIDSDGHAPGHFGFLALGAKRAEAAGIPPERIVTTWPADRLVEWAASKKRAAR</sequence>
<comment type="caution">
    <text evidence="2">The sequence shown here is derived from an EMBL/GenBank/DDBJ whole genome shotgun (WGS) entry which is preliminary data.</text>
</comment>
<protein>
    <submittedName>
        <fullName evidence="2">PHP domain-containing protein</fullName>
    </submittedName>
</protein>
<dbReference type="InterPro" id="IPR050243">
    <property type="entry name" value="PHP_phosphatase"/>
</dbReference>
<dbReference type="CDD" id="cd07436">
    <property type="entry name" value="PHP_PolX"/>
    <property type="match status" value="1"/>
</dbReference>
<name>A0ABN2UR59_9MICO</name>
<dbReference type="Proteomes" id="UP001501196">
    <property type="component" value="Unassembled WGS sequence"/>
</dbReference>
<dbReference type="InterPro" id="IPR027421">
    <property type="entry name" value="DNA_pol_lamdba_lyase_dom_sf"/>
</dbReference>
<dbReference type="Pfam" id="PF14716">
    <property type="entry name" value="HHH_8"/>
    <property type="match status" value="1"/>
</dbReference>